<evidence type="ECO:0000313" key="6">
    <source>
        <dbReference type="Proteomes" id="UP000186132"/>
    </source>
</evidence>
<dbReference type="GO" id="GO:0008239">
    <property type="term" value="F:dipeptidyl-peptidase activity"/>
    <property type="evidence" value="ECO:0007669"/>
    <property type="project" value="InterPro"/>
</dbReference>
<sequence length="606" mass="62449">MPVARRRNRVRSLPLVGLLTTVVATGAAVAVTADPAGAAAGYTVTSLHFAVGVGPGRAQRCDVVGDLYLPSAASATKRVPAILTTNGFGGSAADQAPFAEQYARTGYAVLSYSGLGFGGSGCKITLDDPAYDGMAASQLVSYLGGAAGIAYTDAAHTTPAPRLTAVVHDAKDHSGKARRYDPRVGMWGGSYGGQIQFAAASVDARIDALNPQITWNDLSYSLGPNNVRPAESVTTAAPGATKLTWGVLFSTVGVLDGAQYAKDDPGRLVGCPNFADFVCPALVTAGTTGYFRPDDVAALRHASVASYVKRIRVPVLLDQGQTDTLFNLGEAVATYTALRRQGTPVSMLWREQGHSGGTPSAAGAAYEDARIRAWFDHYLAGKGGTTGSRFAYYRDWTGTFAEAAAYPVGATRTYYLSGDHVLQSTRSAVTAGAQRFVTTAAGAPTGLADPDALGGRLPAGTPIDLPDEDLPGTTASWQTAALARPADVVGSPTVTVRVAAPTAAATSAAGPAGQLVLFPKLYDVAPDGTAALIKNLVAPVRIADPTQRQRVTLPAIAHRFAAGHRIRLVIAGGDVNYRGGLAAHAVTITGSTADTLALPVVGRRDG</sequence>
<dbReference type="InterPro" id="IPR008979">
    <property type="entry name" value="Galactose-bd-like_sf"/>
</dbReference>
<evidence type="ECO:0000256" key="2">
    <source>
        <dbReference type="ARBA" id="ARBA00022801"/>
    </source>
</evidence>
<dbReference type="Gene3D" id="3.40.50.1820">
    <property type="entry name" value="alpha/beta hydrolase"/>
    <property type="match status" value="2"/>
</dbReference>
<dbReference type="InterPro" id="IPR029058">
    <property type="entry name" value="AB_hydrolase_fold"/>
</dbReference>
<evidence type="ECO:0000313" key="5">
    <source>
        <dbReference type="EMBL" id="SHG56635.1"/>
    </source>
</evidence>
<dbReference type="AlphaFoldDB" id="A0A1M5KV74"/>
<keyword evidence="6" id="KW-1185">Reference proteome</keyword>
<dbReference type="SUPFAM" id="SSF53474">
    <property type="entry name" value="alpha/beta-Hydrolases"/>
    <property type="match status" value="1"/>
</dbReference>
<dbReference type="GO" id="GO:0005524">
    <property type="term" value="F:ATP binding"/>
    <property type="evidence" value="ECO:0007669"/>
    <property type="project" value="UniProtKB-KW"/>
</dbReference>
<organism evidence="5 6">
    <name type="scientific">Jatrophihabitans endophyticus</name>
    <dbReference type="NCBI Taxonomy" id="1206085"/>
    <lineage>
        <taxon>Bacteria</taxon>
        <taxon>Bacillati</taxon>
        <taxon>Actinomycetota</taxon>
        <taxon>Actinomycetes</taxon>
        <taxon>Jatrophihabitantales</taxon>
        <taxon>Jatrophihabitantaceae</taxon>
        <taxon>Jatrophihabitans</taxon>
    </lineage>
</organism>
<dbReference type="EMBL" id="FQVU01000003">
    <property type="protein sequence ID" value="SHG56635.1"/>
    <property type="molecule type" value="Genomic_DNA"/>
</dbReference>
<reference evidence="5 6" key="1">
    <citation type="submission" date="2016-11" db="EMBL/GenBank/DDBJ databases">
        <authorList>
            <person name="Jaros S."/>
            <person name="Januszkiewicz K."/>
            <person name="Wedrychowicz H."/>
        </authorList>
    </citation>
    <scope>NUCLEOTIDE SEQUENCE [LARGE SCALE GENOMIC DNA]</scope>
    <source>
        <strain evidence="5 6">DSM 45627</strain>
    </source>
</reference>
<feature type="chain" id="PRO_5039442251" evidence="3">
    <location>
        <begin position="27"/>
        <end position="606"/>
    </location>
</feature>
<dbReference type="PANTHER" id="PTHR22946:SF9">
    <property type="entry name" value="POLYKETIDE TRANSFERASE AF380"/>
    <property type="match status" value="1"/>
</dbReference>
<evidence type="ECO:0000259" key="4">
    <source>
        <dbReference type="SMART" id="SM00939"/>
    </source>
</evidence>
<keyword evidence="3" id="KW-0732">Signal</keyword>
<dbReference type="InterPro" id="IPR050261">
    <property type="entry name" value="FrsA_esterase"/>
</dbReference>
<dbReference type="Pfam" id="PF08530">
    <property type="entry name" value="PepX_C"/>
    <property type="match status" value="1"/>
</dbReference>
<dbReference type="SMART" id="SM00939">
    <property type="entry name" value="PepX_C"/>
    <property type="match status" value="1"/>
</dbReference>
<keyword evidence="2" id="KW-0378">Hydrolase</keyword>
<feature type="domain" description="Xaa-Pro dipeptidyl-peptidase C-terminal" evidence="4">
    <location>
        <begin position="372"/>
        <end position="597"/>
    </location>
</feature>
<dbReference type="Proteomes" id="UP000186132">
    <property type="component" value="Unassembled WGS sequence"/>
</dbReference>
<accession>A0A1M5KV74</accession>
<name>A0A1M5KV74_9ACTN</name>
<evidence type="ECO:0000256" key="3">
    <source>
        <dbReference type="SAM" id="SignalP"/>
    </source>
</evidence>
<comment type="similarity">
    <text evidence="1">Belongs to the AB hydrolase superfamily.</text>
</comment>
<gene>
    <name evidence="5" type="ORF">SAMN05443575_2269</name>
</gene>
<dbReference type="RefSeq" id="WP_084180970.1">
    <property type="nucleotide sequence ID" value="NZ_FQVU01000003.1"/>
</dbReference>
<dbReference type="GO" id="GO:0052689">
    <property type="term" value="F:carboxylic ester hydrolase activity"/>
    <property type="evidence" value="ECO:0007669"/>
    <property type="project" value="UniProtKB-ARBA"/>
</dbReference>
<proteinExistence type="inferred from homology"/>
<dbReference type="Gene3D" id="2.60.120.260">
    <property type="entry name" value="Galactose-binding domain-like"/>
    <property type="match status" value="1"/>
</dbReference>
<keyword evidence="5" id="KW-0067">ATP-binding</keyword>
<keyword evidence="5" id="KW-0547">Nucleotide-binding</keyword>
<dbReference type="STRING" id="1206085.SAMN05443575_2269"/>
<evidence type="ECO:0000256" key="1">
    <source>
        <dbReference type="ARBA" id="ARBA00008645"/>
    </source>
</evidence>
<dbReference type="InterPro" id="IPR013736">
    <property type="entry name" value="Xaa-Pro_dipept_C"/>
</dbReference>
<dbReference type="InterPro" id="IPR000383">
    <property type="entry name" value="Xaa-Pro-like_dom"/>
</dbReference>
<dbReference type="PANTHER" id="PTHR22946">
    <property type="entry name" value="DIENELACTONE HYDROLASE DOMAIN-CONTAINING PROTEIN-RELATED"/>
    <property type="match status" value="1"/>
</dbReference>
<dbReference type="SUPFAM" id="SSF49785">
    <property type="entry name" value="Galactose-binding domain-like"/>
    <property type="match status" value="1"/>
</dbReference>
<dbReference type="Pfam" id="PF02129">
    <property type="entry name" value="Peptidase_S15"/>
    <property type="match status" value="1"/>
</dbReference>
<protein>
    <submittedName>
        <fullName evidence="5">ABC-2 type transport system ATP-binding protein</fullName>
    </submittedName>
</protein>
<feature type="signal peptide" evidence="3">
    <location>
        <begin position="1"/>
        <end position="26"/>
    </location>
</feature>